<name>A0A0G4J7H5_PLABS</name>
<reference evidence="1 3" key="1">
    <citation type="submission" date="2015-02" db="EMBL/GenBank/DDBJ databases">
        <authorList>
            <person name="Chooi Y.-H."/>
        </authorList>
    </citation>
    <scope>NUCLEOTIDE SEQUENCE [LARGE SCALE GENOMIC DNA]</scope>
    <source>
        <strain evidence="1">E3</strain>
    </source>
</reference>
<proteinExistence type="predicted"/>
<dbReference type="EMBL" id="OVEO01000004">
    <property type="protein sequence ID" value="SPQ95712.1"/>
    <property type="molecule type" value="Genomic_DNA"/>
</dbReference>
<dbReference type="AlphaFoldDB" id="A0A0G4J7H5"/>
<evidence type="ECO:0000313" key="3">
    <source>
        <dbReference type="Proteomes" id="UP000039324"/>
    </source>
</evidence>
<sequence>MAAKAAGLALRAELIELWFGDVRRAGYSAQSLMKASSLWFGVGQSKAETAAFDKEMAARFGPSLADAAAGLLDGPVWTKDPEGVLAFCILCDQLSRNIHRGKADAFALDAKVVERVRSAVNERLHTRLHVVERAFVFLPLEHSEQIADHMLAEQLLKEADQTPDLPDHLHTYIGNVAKFLDSHTEVIKRFGRYPHRNRTLGRQSTPDELEYLKTASGWGQ</sequence>
<dbReference type="EMBL" id="CDSF01000144">
    <property type="protein sequence ID" value="CEP03477.1"/>
    <property type="molecule type" value="Genomic_DNA"/>
</dbReference>
<keyword evidence="3" id="KW-1185">Reference proteome</keyword>
<dbReference type="SUPFAM" id="SSF48452">
    <property type="entry name" value="TPR-like"/>
    <property type="match status" value="1"/>
</dbReference>
<dbReference type="OMA" id="YMPYMHS"/>
<evidence type="ECO:0000313" key="4">
    <source>
        <dbReference type="Proteomes" id="UP000290189"/>
    </source>
</evidence>
<dbReference type="Gene3D" id="1.25.40.10">
    <property type="entry name" value="Tetratricopeptide repeat domain"/>
    <property type="match status" value="1"/>
</dbReference>
<accession>A0A0G4J7H5</accession>
<dbReference type="Gene3D" id="1.20.58.320">
    <property type="entry name" value="TPR-like"/>
    <property type="match status" value="1"/>
</dbReference>
<dbReference type="InterPro" id="IPR010323">
    <property type="entry name" value="DUF924"/>
</dbReference>
<dbReference type="Proteomes" id="UP000290189">
    <property type="component" value="Unassembled WGS sequence"/>
</dbReference>
<protein>
    <recommendedName>
        <fullName evidence="5">DUF924 domain-containing protein</fullName>
    </recommendedName>
</protein>
<geneLocation type="mitochondrion" evidence="2"/>
<organism evidence="1 3">
    <name type="scientific">Plasmodiophora brassicae</name>
    <name type="common">Clubroot disease agent</name>
    <dbReference type="NCBI Taxonomy" id="37360"/>
    <lineage>
        <taxon>Eukaryota</taxon>
        <taxon>Sar</taxon>
        <taxon>Rhizaria</taxon>
        <taxon>Endomyxa</taxon>
        <taxon>Phytomyxea</taxon>
        <taxon>Plasmodiophorida</taxon>
        <taxon>Plasmodiophoridae</taxon>
        <taxon>Plasmodiophora</taxon>
    </lineage>
</organism>
<gene>
    <name evidence="1" type="ORF">PBRA_003237</name>
    <name evidence="2" type="ORF">PLBR_LOCUS2927</name>
</gene>
<dbReference type="STRING" id="37360.A0A0G4J7H5"/>
<evidence type="ECO:0000313" key="2">
    <source>
        <dbReference type="EMBL" id="SPQ95712.1"/>
    </source>
</evidence>
<dbReference type="Proteomes" id="UP000039324">
    <property type="component" value="Unassembled WGS sequence"/>
</dbReference>
<evidence type="ECO:0008006" key="5">
    <source>
        <dbReference type="Google" id="ProtNLM"/>
    </source>
</evidence>
<reference evidence="2 4" key="2">
    <citation type="submission" date="2018-03" db="EMBL/GenBank/DDBJ databases">
        <authorList>
            <person name="Fogelqvist J."/>
        </authorList>
    </citation>
    <scope>NUCLEOTIDE SEQUENCE [LARGE SCALE GENOMIC DNA]</scope>
</reference>
<keyword evidence="2" id="KW-0496">Mitochondrion</keyword>
<dbReference type="InterPro" id="IPR011990">
    <property type="entry name" value="TPR-like_helical_dom_sf"/>
</dbReference>
<evidence type="ECO:0000313" key="1">
    <source>
        <dbReference type="EMBL" id="CEP03477.1"/>
    </source>
</evidence>
<dbReference type="OrthoDB" id="414698at2759"/>
<dbReference type="Pfam" id="PF06041">
    <property type="entry name" value="DUF924"/>
    <property type="match status" value="1"/>
</dbReference>